<dbReference type="Proteomes" id="UP001281761">
    <property type="component" value="Unassembled WGS sequence"/>
</dbReference>
<keyword evidence="3" id="KW-1185">Reference proteome</keyword>
<organism evidence="2 3">
    <name type="scientific">Blattamonas nauphoetae</name>
    <dbReference type="NCBI Taxonomy" id="2049346"/>
    <lineage>
        <taxon>Eukaryota</taxon>
        <taxon>Metamonada</taxon>
        <taxon>Preaxostyla</taxon>
        <taxon>Oxymonadida</taxon>
        <taxon>Blattamonas</taxon>
    </lineage>
</organism>
<feature type="compositionally biased region" description="Low complexity" evidence="1">
    <location>
        <begin position="8"/>
        <end position="25"/>
    </location>
</feature>
<protein>
    <submittedName>
        <fullName evidence="2">Uncharacterized protein</fullName>
    </submittedName>
</protein>
<name>A0ABQ9Y1F7_9EUKA</name>
<evidence type="ECO:0000256" key="1">
    <source>
        <dbReference type="SAM" id="MobiDB-lite"/>
    </source>
</evidence>
<accession>A0ABQ9Y1F7</accession>
<feature type="region of interest" description="Disordered" evidence="1">
    <location>
        <begin position="1"/>
        <end position="25"/>
    </location>
</feature>
<sequence>MISFVLDPPLSRLSPPRSSRGLPSTSPIRQVHIEEGFGESAVSRFLDSPHLLLFIARSFCVSSALLLFSLSIDDISASNTPLSLTPSLSSSSSRNPTSPSSSIFTADAIHPISPSIHSSLSLFCFLFPIRKVNVLNSCSSSSSSFSESSQSFVAHSLPPLPPPARHHRQRQTEIA</sequence>
<proteinExistence type="predicted"/>
<gene>
    <name evidence="2" type="ORF">BLNAU_7447</name>
</gene>
<dbReference type="EMBL" id="JARBJD010000045">
    <property type="protein sequence ID" value="KAK2957548.1"/>
    <property type="molecule type" value="Genomic_DNA"/>
</dbReference>
<evidence type="ECO:0000313" key="3">
    <source>
        <dbReference type="Proteomes" id="UP001281761"/>
    </source>
</evidence>
<reference evidence="2 3" key="1">
    <citation type="journal article" date="2022" name="bioRxiv">
        <title>Genomics of Preaxostyla Flagellates Illuminates Evolutionary Transitions and the Path Towards Mitochondrial Loss.</title>
        <authorList>
            <person name="Novak L.V.F."/>
            <person name="Treitli S.C."/>
            <person name="Pyrih J."/>
            <person name="Halakuc P."/>
            <person name="Pipaliya S.V."/>
            <person name="Vacek V."/>
            <person name="Brzon O."/>
            <person name="Soukal P."/>
            <person name="Eme L."/>
            <person name="Dacks J.B."/>
            <person name="Karnkowska A."/>
            <person name="Elias M."/>
            <person name="Hampl V."/>
        </authorList>
    </citation>
    <scope>NUCLEOTIDE SEQUENCE [LARGE SCALE GENOMIC DNA]</scope>
    <source>
        <strain evidence="2">NAU3</strain>
        <tissue evidence="2">Gut</tissue>
    </source>
</reference>
<comment type="caution">
    <text evidence="2">The sequence shown here is derived from an EMBL/GenBank/DDBJ whole genome shotgun (WGS) entry which is preliminary data.</text>
</comment>
<feature type="region of interest" description="Disordered" evidence="1">
    <location>
        <begin position="154"/>
        <end position="175"/>
    </location>
</feature>
<evidence type="ECO:0000313" key="2">
    <source>
        <dbReference type="EMBL" id="KAK2957548.1"/>
    </source>
</evidence>